<evidence type="ECO:0000313" key="1">
    <source>
        <dbReference type="EMBL" id="KLY27916.1"/>
    </source>
</evidence>
<protein>
    <submittedName>
        <fullName evidence="1">Uncharacterized protein</fullName>
    </submittedName>
</protein>
<gene>
    <name evidence="1" type="ORF">SK91_05378</name>
</gene>
<proteinExistence type="predicted"/>
<name>A0ABR5G8I2_9ENTR</name>
<evidence type="ECO:0000313" key="2">
    <source>
        <dbReference type="Proteomes" id="UP000036305"/>
    </source>
</evidence>
<organism evidence="1 2">
    <name type="scientific">Klebsiella michiganensis</name>
    <dbReference type="NCBI Taxonomy" id="1134687"/>
    <lineage>
        <taxon>Bacteria</taxon>
        <taxon>Pseudomonadati</taxon>
        <taxon>Pseudomonadota</taxon>
        <taxon>Gammaproteobacteria</taxon>
        <taxon>Enterobacterales</taxon>
        <taxon>Enterobacteriaceae</taxon>
        <taxon>Klebsiella/Raoultella group</taxon>
        <taxon>Klebsiella</taxon>
    </lineage>
</organism>
<sequence>RLRRNSGNVPRRSVAAASTRLALRLAGLQVHHRLRAGSPGKAFMPQPGECAAMWHCCGFYPACAALSRATVHHRLRAGSPGKAFTPQPGECAATWHCCGFYPLALRLAGLPGHRLQITRRYCERLQPFLVADTFSGSRMTGTPTTALSGAVVFSQGTLLRYQQLML</sequence>
<dbReference type="RefSeq" id="WP_222610095.1">
    <property type="nucleotide sequence ID" value="NZ_KQ088026.1"/>
</dbReference>
<feature type="non-terminal residue" evidence="1">
    <location>
        <position position="1"/>
    </location>
</feature>
<dbReference type="Proteomes" id="UP000036305">
    <property type="component" value="Unassembled WGS sequence"/>
</dbReference>
<keyword evidence="2" id="KW-1185">Reference proteome</keyword>
<accession>A0ABR5G8I2</accession>
<reference evidence="1 2" key="1">
    <citation type="submission" date="2015-06" db="EMBL/GenBank/DDBJ databases">
        <title>The Genome Sequence of None.</title>
        <authorList>
            <consortium name="The Broad Institute Genomics Platform"/>
            <consortium name="The Broad Institute Genome Sequencing Center for Infectious Disease"/>
            <person name="Earl A.M."/>
            <person name="Onderdonk A.B."/>
            <person name="Kirby J."/>
            <person name="Ferraro M.J."/>
            <person name="Huang S."/>
            <person name="Spencer M."/>
            <person name="Fodor A."/>
            <person name="Hooper D."/>
            <person name="Dekker J."/>
            <person name="O'Brien T."/>
            <person name="Quan V."/>
            <person name="Gombosev A."/>
            <person name="Delaney M."/>
            <person name="DuBois A."/>
            <person name="Ernst C."/>
            <person name="Kim D.S."/>
            <person name="Rossman W."/>
            <person name="Gohs F."/>
            <person name="Petruso H."/>
            <person name="Nozar T."/>
            <person name="Mougeot F."/>
            <person name="Manson-McGuire A."/>
            <person name="Young S."/>
            <person name="Abouelleil A."/>
            <person name="Cao P."/>
            <person name="Chapman S.B."/>
            <person name="Griggs A."/>
            <person name="Priest M."/>
            <person name="Shea T."/>
            <person name="Wortman I."/>
            <person name="Wortman J.R."/>
            <person name="Nusbaum C."/>
            <person name="Birren B."/>
        </authorList>
    </citation>
    <scope>NUCLEOTIDE SEQUENCE [LARGE SCALE GENOMIC DNA]</scope>
    <source>
        <strain evidence="1 2">MGH87</strain>
    </source>
</reference>
<dbReference type="EMBL" id="LEUS01000028">
    <property type="protein sequence ID" value="KLY27916.1"/>
    <property type="molecule type" value="Genomic_DNA"/>
</dbReference>
<comment type="caution">
    <text evidence="1">The sequence shown here is derived from an EMBL/GenBank/DDBJ whole genome shotgun (WGS) entry which is preliminary data.</text>
</comment>